<gene>
    <name evidence="3" type="ORF">HHK36_011294</name>
</gene>
<dbReference type="OrthoDB" id="1892038at2759"/>
<keyword evidence="2" id="KW-1133">Transmembrane helix</keyword>
<organism evidence="3 4">
    <name type="scientific">Tetracentron sinense</name>
    <name type="common">Spur-leaf</name>
    <dbReference type="NCBI Taxonomy" id="13715"/>
    <lineage>
        <taxon>Eukaryota</taxon>
        <taxon>Viridiplantae</taxon>
        <taxon>Streptophyta</taxon>
        <taxon>Embryophyta</taxon>
        <taxon>Tracheophyta</taxon>
        <taxon>Spermatophyta</taxon>
        <taxon>Magnoliopsida</taxon>
        <taxon>Trochodendrales</taxon>
        <taxon>Trochodendraceae</taxon>
        <taxon>Tetracentron</taxon>
    </lineage>
</organism>
<keyword evidence="2" id="KW-0812">Transmembrane</keyword>
<protein>
    <submittedName>
        <fullName evidence="3">Uncharacterized protein</fullName>
    </submittedName>
</protein>
<accession>A0A834ZCJ4</accession>
<reference evidence="3 4" key="1">
    <citation type="submission" date="2020-04" db="EMBL/GenBank/DDBJ databases">
        <title>Plant Genome Project.</title>
        <authorList>
            <person name="Zhang R.-G."/>
        </authorList>
    </citation>
    <scope>NUCLEOTIDE SEQUENCE [LARGE SCALE GENOMIC DNA]</scope>
    <source>
        <strain evidence="3">YNK0</strain>
        <tissue evidence="3">Leaf</tissue>
    </source>
</reference>
<evidence type="ECO:0000256" key="2">
    <source>
        <dbReference type="SAM" id="Phobius"/>
    </source>
</evidence>
<proteinExistence type="predicted"/>
<keyword evidence="4" id="KW-1185">Reference proteome</keyword>
<evidence type="ECO:0000256" key="1">
    <source>
        <dbReference type="SAM" id="MobiDB-lite"/>
    </source>
</evidence>
<dbReference type="GO" id="GO:0009507">
    <property type="term" value="C:chloroplast"/>
    <property type="evidence" value="ECO:0007669"/>
    <property type="project" value="TreeGrafter"/>
</dbReference>
<sequence>MAEGEASSENAAIVSKGEDQKKQGPLFAIFSDFVLKFPQLKQETKVEVVAEEPKKTGDEESKTQKLDVVRFSGTRQSIPPLKLEVEESAQGMSPGNMWQVYALGGFMILRWLWARWNERRAKDDSPEEPPQGDD</sequence>
<comment type="caution">
    <text evidence="3">The sequence shown here is derived from an EMBL/GenBank/DDBJ whole genome shotgun (WGS) entry which is preliminary data.</text>
</comment>
<evidence type="ECO:0000313" key="3">
    <source>
        <dbReference type="EMBL" id="KAF8403195.1"/>
    </source>
</evidence>
<dbReference type="EMBL" id="JABCRI010000007">
    <property type="protein sequence ID" value="KAF8403195.1"/>
    <property type="molecule type" value="Genomic_DNA"/>
</dbReference>
<name>A0A834ZCJ4_TETSI</name>
<dbReference type="AlphaFoldDB" id="A0A834ZCJ4"/>
<feature type="transmembrane region" description="Helical" evidence="2">
    <location>
        <begin position="96"/>
        <end position="113"/>
    </location>
</feature>
<evidence type="ECO:0000313" key="4">
    <source>
        <dbReference type="Proteomes" id="UP000655225"/>
    </source>
</evidence>
<dbReference type="PANTHER" id="PTHR36374:SF1">
    <property type="entry name" value="OS01G0969000 PROTEIN"/>
    <property type="match status" value="1"/>
</dbReference>
<dbReference type="PANTHER" id="PTHR36374">
    <property type="entry name" value="OS01G0969000 PROTEIN"/>
    <property type="match status" value="1"/>
</dbReference>
<feature type="region of interest" description="Disordered" evidence="1">
    <location>
        <begin position="48"/>
        <end position="67"/>
    </location>
</feature>
<dbReference type="OMA" id="VLKWIWA"/>
<keyword evidence="2" id="KW-0472">Membrane</keyword>
<dbReference type="Proteomes" id="UP000655225">
    <property type="component" value="Unassembled WGS sequence"/>
</dbReference>